<dbReference type="AlphaFoldDB" id="A0A941DZW9"/>
<keyword evidence="6" id="KW-1185">Reference proteome</keyword>
<feature type="compositionally biased region" description="Acidic residues" evidence="2">
    <location>
        <begin position="56"/>
        <end position="74"/>
    </location>
</feature>
<feature type="chain" id="PRO_5038888681" evidence="3">
    <location>
        <begin position="21"/>
        <end position="222"/>
    </location>
</feature>
<evidence type="ECO:0000313" key="6">
    <source>
        <dbReference type="Proteomes" id="UP000675284"/>
    </source>
</evidence>
<accession>A0A941DZW9</accession>
<evidence type="ECO:0000256" key="1">
    <source>
        <dbReference type="ARBA" id="ARBA00022729"/>
    </source>
</evidence>
<feature type="compositionally biased region" description="Low complexity" evidence="2">
    <location>
        <begin position="41"/>
        <end position="55"/>
    </location>
</feature>
<feature type="region of interest" description="Disordered" evidence="2">
    <location>
        <begin position="26"/>
        <end position="74"/>
    </location>
</feature>
<dbReference type="EMBL" id="JAGSOT010000026">
    <property type="protein sequence ID" value="MBR7796403.1"/>
    <property type="molecule type" value="Genomic_DNA"/>
</dbReference>
<feature type="signal peptide" evidence="3">
    <location>
        <begin position="1"/>
        <end position="20"/>
    </location>
</feature>
<proteinExistence type="predicted"/>
<evidence type="ECO:0000256" key="2">
    <source>
        <dbReference type="SAM" id="MobiDB-lite"/>
    </source>
</evidence>
<feature type="compositionally biased region" description="Acidic residues" evidence="2">
    <location>
        <begin position="30"/>
        <end position="40"/>
    </location>
</feature>
<evidence type="ECO:0000313" key="5">
    <source>
        <dbReference type="EMBL" id="MBR7796403.1"/>
    </source>
</evidence>
<protein>
    <submittedName>
        <fullName evidence="5">DUF4352 domain-containing protein</fullName>
    </submittedName>
</protein>
<evidence type="ECO:0000259" key="4">
    <source>
        <dbReference type="Pfam" id="PF11611"/>
    </source>
</evidence>
<dbReference type="InterPro" id="IPR029050">
    <property type="entry name" value="Immunoprotect_excell_Ig-like"/>
</dbReference>
<evidence type="ECO:0000256" key="3">
    <source>
        <dbReference type="SAM" id="SignalP"/>
    </source>
</evidence>
<reference evidence="5" key="1">
    <citation type="submission" date="2021-04" db="EMBL/GenBank/DDBJ databases">
        <title>Isolation and polyphasic classification of algal microorganism.</title>
        <authorList>
            <person name="Wang S."/>
        </authorList>
    </citation>
    <scope>NUCLEOTIDE SEQUENCE</scope>
    <source>
        <strain evidence="5">720a</strain>
    </source>
</reference>
<dbReference type="Gene3D" id="2.60.40.1240">
    <property type="match status" value="1"/>
</dbReference>
<dbReference type="Proteomes" id="UP000675284">
    <property type="component" value="Unassembled WGS sequence"/>
</dbReference>
<dbReference type="InterPro" id="IPR029051">
    <property type="entry name" value="DUF4352"/>
</dbReference>
<keyword evidence="1 3" id="KW-0732">Signal</keyword>
<sequence>MKKNSLLSMFLVLIICLILAACSDDKPNEETEQTGEEQTETDSNNTDTSNENTQQESEDGTATEEKDEETSNDEYVEHQLGLKIGETGTVVSSPDKLKYEVTLNEVSYRDELENVPSHGNTFVVVDVTVKNVDDRTFDATDIFEPSLRAVASDEYKVPIGSEMIQGISDIQMIEGELTPSDTKTGNYVFRIEKADNYNFAFGIESDQITTRAEWEFSEGEVK</sequence>
<dbReference type="PROSITE" id="PS51257">
    <property type="entry name" value="PROKAR_LIPOPROTEIN"/>
    <property type="match status" value="1"/>
</dbReference>
<comment type="caution">
    <text evidence="5">The sequence shown here is derived from an EMBL/GenBank/DDBJ whole genome shotgun (WGS) entry which is preliminary data.</text>
</comment>
<dbReference type="RefSeq" id="WP_166530385.1">
    <property type="nucleotide sequence ID" value="NZ_CP115959.1"/>
</dbReference>
<dbReference type="Pfam" id="PF11611">
    <property type="entry name" value="DUF4352"/>
    <property type="match status" value="1"/>
</dbReference>
<gene>
    <name evidence="5" type="ORF">KCX74_10185</name>
</gene>
<name>A0A941DZW9_9BACI</name>
<organism evidence="5 6">
    <name type="scientific">Virgibacillus salarius</name>
    <dbReference type="NCBI Taxonomy" id="447199"/>
    <lineage>
        <taxon>Bacteria</taxon>
        <taxon>Bacillati</taxon>
        <taxon>Bacillota</taxon>
        <taxon>Bacilli</taxon>
        <taxon>Bacillales</taxon>
        <taxon>Bacillaceae</taxon>
        <taxon>Virgibacillus</taxon>
    </lineage>
</organism>
<feature type="domain" description="DUF4352" evidence="4">
    <location>
        <begin position="99"/>
        <end position="201"/>
    </location>
</feature>